<dbReference type="Pfam" id="PF19493">
    <property type="entry name" value="Trypco1"/>
    <property type="match status" value="1"/>
</dbReference>
<comment type="caution">
    <text evidence="3">The sequence shown here is derived from an EMBL/GenBank/DDBJ whole genome shotgun (WGS) entry which is preliminary data.</text>
</comment>
<dbReference type="NCBIfam" id="NF041216">
    <property type="entry name" value="CU044_2847_fam"/>
    <property type="match status" value="1"/>
</dbReference>
<feature type="compositionally biased region" description="Gly residues" evidence="1">
    <location>
        <begin position="203"/>
        <end position="216"/>
    </location>
</feature>
<organism evidence="3 4">
    <name type="scientific">Streptomyces albidoflavus</name>
    <dbReference type="NCBI Taxonomy" id="1886"/>
    <lineage>
        <taxon>Bacteria</taxon>
        <taxon>Bacillati</taxon>
        <taxon>Actinomycetota</taxon>
        <taxon>Actinomycetes</taxon>
        <taxon>Kitasatosporales</taxon>
        <taxon>Streptomycetaceae</taxon>
        <taxon>Streptomyces</taxon>
        <taxon>Streptomyces albidoflavus group</taxon>
    </lineage>
</organism>
<proteinExistence type="predicted"/>
<evidence type="ECO:0000259" key="2">
    <source>
        <dbReference type="Pfam" id="PF19493"/>
    </source>
</evidence>
<accession>A0AA37BVY6</accession>
<feature type="region of interest" description="Disordered" evidence="1">
    <location>
        <begin position="1"/>
        <end position="50"/>
    </location>
</feature>
<evidence type="ECO:0000313" key="3">
    <source>
        <dbReference type="EMBL" id="GHI45702.1"/>
    </source>
</evidence>
<evidence type="ECO:0000313" key="4">
    <source>
        <dbReference type="Proteomes" id="UP001051844"/>
    </source>
</evidence>
<feature type="domain" description="Trypsin-co-occurring" evidence="2">
    <location>
        <begin position="57"/>
        <end position="162"/>
    </location>
</feature>
<gene>
    <name evidence="3" type="ORF">ScoT_18760</name>
</gene>
<dbReference type="EMBL" id="BNDZ01000005">
    <property type="protein sequence ID" value="GHI45702.1"/>
    <property type="molecule type" value="Genomic_DNA"/>
</dbReference>
<feature type="compositionally biased region" description="Basic and acidic residues" evidence="1">
    <location>
        <begin position="1"/>
        <end position="11"/>
    </location>
</feature>
<dbReference type="InterPro" id="IPR045794">
    <property type="entry name" value="Trypco1"/>
</dbReference>
<evidence type="ECO:0000256" key="1">
    <source>
        <dbReference type="SAM" id="MobiDB-lite"/>
    </source>
</evidence>
<dbReference type="Proteomes" id="UP001051844">
    <property type="component" value="Unassembled WGS sequence"/>
</dbReference>
<sequence>MGDGGPQHDRGSNGNPAHGAHRSPVRAPARAPGTRSRPRAVRPVTAEEADRSRVAYVELPDGTPVWARISQADELELPDGAPLYTDAGFAGRAGERVQAQVAGLGGLITGVARSVAQGLRAVRPDEVSVEFGIELTGKAGKVVGLLADGEAKAALTVTLTWQNGGPPELDEAPAEEDGAGPGAPEADGPPGRDRGGAPSGAPGRPGHGGSGAGAVP</sequence>
<feature type="compositionally biased region" description="Acidic residues" evidence="1">
    <location>
        <begin position="168"/>
        <end position="178"/>
    </location>
</feature>
<name>A0AA37BVY6_9ACTN</name>
<dbReference type="AlphaFoldDB" id="A0AA37BVY6"/>
<reference evidence="3" key="1">
    <citation type="submission" date="2022-09" db="EMBL/GenBank/DDBJ databases">
        <title>Whole genome shotgun sequence of Streptomyces albidoflavus NBRC 12854.</title>
        <authorList>
            <person name="Komaki H."/>
            <person name="Tamura T."/>
        </authorList>
    </citation>
    <scope>NUCLEOTIDE SEQUENCE</scope>
    <source>
        <strain evidence="3">NBRC 12854</strain>
    </source>
</reference>
<feature type="region of interest" description="Disordered" evidence="1">
    <location>
        <begin position="162"/>
        <end position="216"/>
    </location>
</feature>
<protein>
    <recommendedName>
        <fullName evidence="2">Trypsin-co-occurring domain-containing protein</fullName>
    </recommendedName>
</protein>